<evidence type="ECO:0000313" key="10">
    <source>
        <dbReference type="EMBL" id="KAG0653265.1"/>
    </source>
</evidence>
<dbReference type="PANTHER" id="PTHR47427:SF2">
    <property type="entry name" value="C2H2-TYPE DOMAIN-CONTAINING PROTEIN"/>
    <property type="match status" value="1"/>
</dbReference>
<dbReference type="InterPro" id="IPR003120">
    <property type="entry name" value="Ste12"/>
</dbReference>
<feature type="domain" description="C2H2-type" evidence="9">
    <location>
        <begin position="231"/>
        <end position="253"/>
    </location>
</feature>
<protein>
    <recommendedName>
        <fullName evidence="9">C2H2-type domain-containing protein</fullName>
    </recommendedName>
</protein>
<dbReference type="Gene3D" id="3.30.160.60">
    <property type="entry name" value="Classic Zinc Finger"/>
    <property type="match status" value="2"/>
</dbReference>
<evidence type="ECO:0000256" key="7">
    <source>
        <dbReference type="PROSITE-ProRule" id="PRU00042"/>
    </source>
</evidence>
<dbReference type="Pfam" id="PF00096">
    <property type="entry name" value="zf-C2H2"/>
    <property type="match status" value="1"/>
</dbReference>
<feature type="compositionally biased region" description="Low complexity" evidence="8">
    <location>
        <begin position="157"/>
        <end position="179"/>
    </location>
</feature>
<dbReference type="SMART" id="SM00355">
    <property type="entry name" value="ZnF_C2H2"/>
    <property type="match status" value="2"/>
</dbReference>
<keyword evidence="5" id="KW-0862">Zinc</keyword>
<dbReference type="GO" id="GO:1990526">
    <property type="term" value="C:Ste12p-Dig1p-Dig2p complex"/>
    <property type="evidence" value="ECO:0007669"/>
    <property type="project" value="TreeGrafter"/>
</dbReference>
<evidence type="ECO:0000256" key="3">
    <source>
        <dbReference type="ARBA" id="ARBA00022737"/>
    </source>
</evidence>
<reference evidence="10 11" key="1">
    <citation type="submission" date="2020-11" db="EMBL/GenBank/DDBJ databases">
        <title>Kefir isolates.</title>
        <authorList>
            <person name="Marcisauskas S."/>
            <person name="Kim Y."/>
            <person name="Blasche S."/>
        </authorList>
    </citation>
    <scope>NUCLEOTIDE SEQUENCE [LARGE SCALE GENOMIC DNA]</scope>
    <source>
        <strain evidence="10 11">KR</strain>
    </source>
</reference>
<keyword evidence="11" id="KW-1185">Reference proteome</keyword>
<dbReference type="FunFam" id="3.30.160.60:FF:000100">
    <property type="entry name" value="Zinc finger 45-like"/>
    <property type="match status" value="1"/>
</dbReference>
<evidence type="ECO:0000256" key="6">
    <source>
        <dbReference type="ARBA" id="ARBA00023242"/>
    </source>
</evidence>
<dbReference type="InterPro" id="IPR036236">
    <property type="entry name" value="Znf_C2H2_sf"/>
</dbReference>
<evidence type="ECO:0000256" key="4">
    <source>
        <dbReference type="ARBA" id="ARBA00022771"/>
    </source>
</evidence>
<evidence type="ECO:0000256" key="8">
    <source>
        <dbReference type="SAM" id="MobiDB-lite"/>
    </source>
</evidence>
<feature type="domain" description="C2H2-type" evidence="9">
    <location>
        <begin position="201"/>
        <end position="230"/>
    </location>
</feature>
<dbReference type="EMBL" id="PUHQ01000249">
    <property type="protein sequence ID" value="KAG0653265.1"/>
    <property type="molecule type" value="Genomic_DNA"/>
</dbReference>
<dbReference type="SMART" id="SM00424">
    <property type="entry name" value="STE"/>
    <property type="match status" value="1"/>
</dbReference>
<gene>
    <name evidence="10" type="ORF">C6P46_003155</name>
</gene>
<dbReference type="PROSITE" id="PS50157">
    <property type="entry name" value="ZINC_FINGER_C2H2_2"/>
    <property type="match status" value="2"/>
</dbReference>
<organism evidence="10 11">
    <name type="scientific">Rhodotorula mucilaginosa</name>
    <name type="common">Yeast</name>
    <name type="synonym">Rhodotorula rubra</name>
    <dbReference type="NCBI Taxonomy" id="5537"/>
    <lineage>
        <taxon>Eukaryota</taxon>
        <taxon>Fungi</taxon>
        <taxon>Dikarya</taxon>
        <taxon>Basidiomycota</taxon>
        <taxon>Pucciniomycotina</taxon>
        <taxon>Microbotryomycetes</taxon>
        <taxon>Sporidiobolales</taxon>
        <taxon>Sporidiobolaceae</taxon>
        <taxon>Rhodotorula</taxon>
    </lineage>
</organism>
<dbReference type="GO" id="GO:0008270">
    <property type="term" value="F:zinc ion binding"/>
    <property type="evidence" value="ECO:0007669"/>
    <property type="project" value="UniProtKB-KW"/>
</dbReference>
<dbReference type="SUPFAM" id="SSF57667">
    <property type="entry name" value="beta-beta-alpha zinc fingers"/>
    <property type="match status" value="1"/>
</dbReference>
<accession>A0A9P7B1I2</accession>
<keyword evidence="6" id="KW-0539">Nucleus</keyword>
<dbReference type="OrthoDB" id="2529834at2759"/>
<sequence length="279" mass="31210">MVSPEEELATFLRMAPINLGSEPSLSPDLDFAYTPIELDVGEFVSCVRWDGAYYMIGTDVARTLAFRLSLHGEQVAELRQLKRTVCSRLRSIKEGHGMLLEPANSQLLTLLFQHDLVSTRKSQKLFRWFEVPHDQLLDLELGRRGGDSSRTPSFAATSDSTTSSPRPDSPNSDSSGPRPRVFPWDSTRPVNATLEDPTRRYGCGIGSCKRRFTRLEHAQRHRTIHTQEKSFGCDQCGKAFARKDNADAHAKRHRPAVAVAPEGRFSLPIRAMTALQSTT</sequence>
<dbReference type="GO" id="GO:1990527">
    <property type="term" value="C:Tec1p-Ste12p-Dig1p complex"/>
    <property type="evidence" value="ECO:0007669"/>
    <property type="project" value="TreeGrafter"/>
</dbReference>
<evidence type="ECO:0000256" key="1">
    <source>
        <dbReference type="ARBA" id="ARBA00004123"/>
    </source>
</evidence>
<comment type="caution">
    <text evidence="10">The sequence shown here is derived from an EMBL/GenBank/DDBJ whole genome shotgun (WGS) entry which is preliminary data.</text>
</comment>
<evidence type="ECO:0000256" key="2">
    <source>
        <dbReference type="ARBA" id="ARBA00022723"/>
    </source>
</evidence>
<keyword evidence="4 7" id="KW-0863">Zinc-finger</keyword>
<dbReference type="PANTHER" id="PTHR47427">
    <property type="entry name" value="PROTEIN STE12"/>
    <property type="match status" value="1"/>
</dbReference>
<dbReference type="GO" id="GO:0005634">
    <property type="term" value="C:nucleus"/>
    <property type="evidence" value="ECO:0007669"/>
    <property type="project" value="UniProtKB-SubCell"/>
</dbReference>
<dbReference type="AlphaFoldDB" id="A0A9P7B1I2"/>
<keyword evidence="2" id="KW-0479">Metal-binding</keyword>
<dbReference type="Pfam" id="PF02200">
    <property type="entry name" value="STE"/>
    <property type="match status" value="1"/>
</dbReference>
<evidence type="ECO:0000256" key="5">
    <source>
        <dbReference type="ARBA" id="ARBA00022833"/>
    </source>
</evidence>
<comment type="subcellular location">
    <subcellularLocation>
        <location evidence="1">Nucleus</location>
    </subcellularLocation>
</comment>
<name>A0A9P7B1I2_RHOMI</name>
<evidence type="ECO:0000313" key="11">
    <source>
        <dbReference type="Proteomes" id="UP000777482"/>
    </source>
</evidence>
<dbReference type="GO" id="GO:0003700">
    <property type="term" value="F:DNA-binding transcription factor activity"/>
    <property type="evidence" value="ECO:0007669"/>
    <property type="project" value="InterPro"/>
</dbReference>
<keyword evidence="3" id="KW-0677">Repeat</keyword>
<proteinExistence type="predicted"/>
<feature type="region of interest" description="Disordered" evidence="8">
    <location>
        <begin position="142"/>
        <end position="195"/>
    </location>
</feature>
<evidence type="ECO:0000259" key="9">
    <source>
        <dbReference type="PROSITE" id="PS50157"/>
    </source>
</evidence>
<dbReference type="PROSITE" id="PS00028">
    <property type="entry name" value="ZINC_FINGER_C2H2_1"/>
    <property type="match status" value="2"/>
</dbReference>
<dbReference type="InterPro" id="IPR052127">
    <property type="entry name" value="STE12_transcription_factor"/>
</dbReference>
<dbReference type="Proteomes" id="UP000777482">
    <property type="component" value="Unassembled WGS sequence"/>
</dbReference>
<dbReference type="InterPro" id="IPR013087">
    <property type="entry name" value="Znf_C2H2_type"/>
</dbReference>